<name>A0ABY1NMV6_9RHOB</name>
<proteinExistence type="predicted"/>
<feature type="domain" description="Putative Flp pilus-assembly TadG-like N-terminal" evidence="2">
    <location>
        <begin position="33"/>
        <end position="78"/>
    </location>
</feature>
<evidence type="ECO:0000259" key="2">
    <source>
        <dbReference type="Pfam" id="PF13400"/>
    </source>
</evidence>
<dbReference type="EMBL" id="FXTY01000002">
    <property type="protein sequence ID" value="SMP13638.1"/>
    <property type="molecule type" value="Genomic_DNA"/>
</dbReference>
<keyword evidence="1" id="KW-1133">Transmembrane helix</keyword>
<accession>A0ABY1NMV6</accession>
<sequence>MKQFQAPKRPPVTPLPKALWRLGTHRFRKEEDGVMVGFSVFLIIMMIMIGGIGADIMLAEMRRTQLQHTLDRAILAAADLDQTRPAETVVADYFDKAGVAHTLNEVTVSQSLNHRSVSATAEIESNLVYSTVGRDLKTLRESPEQPSSGIYTSAEVQELEARLPARTSLTIGASGTAEERIGNIEISMVLDVSGSMGNNSRLSNLKVAAKEFVQTMDDTTEDDTMSISIVPYSAQVSTPDEVMAALQTQGENPVANCLNFDAADYNTNSISPTQTYDRTLHFTWSSSEYDNRSNNSVVNDSYIDCRQESSRELALMQNDTQALKTYIDSFFAKGNTSIDTGMKWGTALLDPSFQPVVSSMIDSTDGDTGTISNVFEGRPYDYGSNESLKIVVLMSDGQNTRQHFVTENYRYDDSNVWYNAQEDFYSIYLGEDEWDDDNDGIYNEPIYFWPSQYKYKDHAYGEGSYETTETVNSDVCRSYRRNGSCKRYYKIKKTVTVNEPGEAKVLSYADLWAYTTPKYVADNIYGPLMGESAARNEWYYPVVDDVGYGTKDARTRSVCEAAKEQGVIVYAIGFEAPDAARVVLKDCASSDSHYFDVQGLEIRDAFAAIATSIRQLRLIQ</sequence>
<dbReference type="RefSeq" id="WP_283425283.1">
    <property type="nucleotide sequence ID" value="NZ_FXTY01000002.1"/>
</dbReference>
<keyword evidence="1" id="KW-0472">Membrane</keyword>
<evidence type="ECO:0000313" key="4">
    <source>
        <dbReference type="Proteomes" id="UP001157961"/>
    </source>
</evidence>
<dbReference type="SUPFAM" id="SSF53300">
    <property type="entry name" value="vWA-like"/>
    <property type="match status" value="1"/>
</dbReference>
<gene>
    <name evidence="3" type="ORF">SAMN06265373_102554</name>
</gene>
<dbReference type="Proteomes" id="UP001157961">
    <property type="component" value="Unassembled WGS sequence"/>
</dbReference>
<dbReference type="Pfam" id="PF13400">
    <property type="entry name" value="Tad"/>
    <property type="match status" value="1"/>
</dbReference>
<comment type="caution">
    <text evidence="3">The sequence shown here is derived from an EMBL/GenBank/DDBJ whole genome shotgun (WGS) entry which is preliminary data.</text>
</comment>
<reference evidence="3 4" key="1">
    <citation type="submission" date="2017-05" db="EMBL/GenBank/DDBJ databases">
        <authorList>
            <person name="Varghese N."/>
            <person name="Submissions S."/>
        </authorList>
    </citation>
    <scope>NUCLEOTIDE SEQUENCE [LARGE SCALE GENOMIC DNA]</scope>
    <source>
        <strain evidence="3 4">DSM 29734</strain>
    </source>
</reference>
<keyword evidence="1" id="KW-0812">Transmembrane</keyword>
<dbReference type="PANTHER" id="PTHR10579:SF43">
    <property type="entry name" value="ZINC FINGER (C3HC4-TYPE RING FINGER) FAMILY PROTEIN"/>
    <property type="match status" value="1"/>
</dbReference>
<evidence type="ECO:0000313" key="3">
    <source>
        <dbReference type="EMBL" id="SMP13638.1"/>
    </source>
</evidence>
<feature type="transmembrane region" description="Helical" evidence="1">
    <location>
        <begin position="34"/>
        <end position="58"/>
    </location>
</feature>
<keyword evidence="4" id="KW-1185">Reference proteome</keyword>
<dbReference type="InterPro" id="IPR036465">
    <property type="entry name" value="vWFA_dom_sf"/>
</dbReference>
<organism evidence="3 4">
    <name type="scientific">Shimia sagamensis</name>
    <dbReference type="NCBI Taxonomy" id="1566352"/>
    <lineage>
        <taxon>Bacteria</taxon>
        <taxon>Pseudomonadati</taxon>
        <taxon>Pseudomonadota</taxon>
        <taxon>Alphaproteobacteria</taxon>
        <taxon>Rhodobacterales</taxon>
        <taxon>Roseobacteraceae</taxon>
    </lineage>
</organism>
<dbReference type="InterPro" id="IPR028087">
    <property type="entry name" value="Tad_N"/>
</dbReference>
<dbReference type="InterPro" id="IPR051266">
    <property type="entry name" value="CLCR"/>
</dbReference>
<dbReference type="PANTHER" id="PTHR10579">
    <property type="entry name" value="CALCIUM-ACTIVATED CHLORIDE CHANNEL REGULATOR"/>
    <property type="match status" value="1"/>
</dbReference>
<dbReference type="Gene3D" id="3.40.50.410">
    <property type="entry name" value="von Willebrand factor, type A domain"/>
    <property type="match status" value="1"/>
</dbReference>
<evidence type="ECO:0000256" key="1">
    <source>
        <dbReference type="SAM" id="Phobius"/>
    </source>
</evidence>
<protein>
    <submittedName>
        <fullName evidence="3">Flp pilus assembly protein TadG</fullName>
    </submittedName>
</protein>